<evidence type="ECO:0000313" key="1">
    <source>
        <dbReference type="EMBL" id="BAM47442.1"/>
    </source>
</evidence>
<dbReference type="eggNOG" id="ENOG502Z8SQ">
    <property type="taxonomic scope" value="Bacteria"/>
</dbReference>
<dbReference type="OrthoDB" id="2068443at2"/>
<name>K0J2S6_AMPXN</name>
<dbReference type="EMBL" id="AP012050">
    <property type="protein sequence ID" value="BAM47442.1"/>
    <property type="molecule type" value="Genomic_DNA"/>
</dbReference>
<accession>K0J2S6</accession>
<keyword evidence="2" id="KW-1185">Reference proteome</keyword>
<proteinExistence type="predicted"/>
<dbReference type="AlphaFoldDB" id="K0J2S6"/>
<reference evidence="1 2" key="1">
    <citation type="submission" date="2011-01" db="EMBL/GenBank/DDBJ databases">
        <title>Whole genome sequence of Amphibacillus xylinus NBRC 15112.</title>
        <authorList>
            <person name="Nakazawa H."/>
            <person name="Katano Y."/>
            <person name="Nakamura S."/>
            <person name="Sasagawa M."/>
            <person name="Fukada J."/>
            <person name="Arai T."/>
            <person name="Sasakura N."/>
            <person name="Mochizuki D."/>
            <person name="Hosoyama A."/>
            <person name="Harada K."/>
            <person name="Horikawa H."/>
            <person name="Kato Y."/>
            <person name="Harada T."/>
            <person name="Sasaki K."/>
            <person name="Sekiguchi M."/>
            <person name="Hodoyama M."/>
            <person name="Nishiko R."/>
            <person name="Narita H."/>
            <person name="Hanamaki A."/>
            <person name="Hata C."/>
            <person name="Konno Y."/>
            <person name="Niimura Y."/>
            <person name="Yamazaki S."/>
            <person name="Fujita N."/>
        </authorList>
    </citation>
    <scope>NUCLEOTIDE SEQUENCE [LARGE SCALE GENOMIC DNA]</scope>
    <source>
        <strain evidence="2">ATCC 51415 / DSM 6626 / JCM 7361 / LMG 17667 / NBRC 15112 / Ep01</strain>
    </source>
</reference>
<sequence>MNLINEKITHEVFGKGKIIDHDETFITVDFEDDTKKFVYPDALGKFIKLKDRDVAESMKDILTKEKAEKELEQQKLDEEQRKQAEIAYRRNKLKDIKIHESSQVVFWIEEEEVDAIFTDWQVSTGTIQSGKNEGQPNKVARLRPNSAVLLTVRASDEEEVDRKIIGLYMVNETFSGELNDEGMITAHESYRITLTKEESDKMLFWNYYINKNYPHRTTWNSGRYRYYDNVMTAQILTDLISLKTDENEKELAERFLAYFIEMNLLDDTEIPKPNGALKQ</sequence>
<dbReference type="KEGG" id="axl:AXY_13100"/>
<dbReference type="STRING" id="698758.AXY_13100"/>
<evidence type="ECO:0008006" key="3">
    <source>
        <dbReference type="Google" id="ProtNLM"/>
    </source>
</evidence>
<dbReference type="HOGENOM" id="CLU_992706_0_0_9"/>
<organism evidence="1 2">
    <name type="scientific">Amphibacillus xylanus (strain ATCC 51415 / DSM 6626 / JCM 7361 / LMG 17667 / NBRC 15112 / Ep01)</name>
    <dbReference type="NCBI Taxonomy" id="698758"/>
    <lineage>
        <taxon>Bacteria</taxon>
        <taxon>Bacillati</taxon>
        <taxon>Bacillota</taxon>
        <taxon>Bacilli</taxon>
        <taxon>Bacillales</taxon>
        <taxon>Bacillaceae</taxon>
        <taxon>Amphibacillus</taxon>
    </lineage>
</organism>
<protein>
    <recommendedName>
        <fullName evidence="3">Malate synthase</fullName>
    </recommendedName>
</protein>
<evidence type="ECO:0000313" key="2">
    <source>
        <dbReference type="Proteomes" id="UP000006294"/>
    </source>
</evidence>
<gene>
    <name evidence="1" type="ordered locus">AXY_13100</name>
</gene>
<dbReference type="Proteomes" id="UP000006294">
    <property type="component" value="Chromosome"/>
</dbReference>
<dbReference type="RefSeq" id="WP_015010046.1">
    <property type="nucleotide sequence ID" value="NC_018704.1"/>
</dbReference>